<protein>
    <recommendedName>
        <fullName evidence="3">Pyruvate dehydrogenase E1 component</fullName>
        <ecNumber evidence="2">1.2.4.1</ecNumber>
    </recommendedName>
</protein>
<evidence type="ECO:0000256" key="1">
    <source>
        <dbReference type="ARBA" id="ARBA00001964"/>
    </source>
</evidence>
<keyword evidence="4" id="KW-0560">Oxidoreductase</keyword>
<gene>
    <name evidence="11" type="ORF">BEU04_02365</name>
</gene>
<feature type="domain" description="Pyruvate dehydrogenase E1 component middle" evidence="9">
    <location>
        <begin position="492"/>
        <end position="700"/>
    </location>
</feature>
<dbReference type="Proteomes" id="UP000183815">
    <property type="component" value="Unassembled WGS sequence"/>
</dbReference>
<dbReference type="PANTHER" id="PTHR43825:SF3">
    <property type="entry name" value="PYRUVATE DEHYDROGENASE E1 COMPONENT"/>
    <property type="match status" value="1"/>
</dbReference>
<dbReference type="GO" id="GO:0006082">
    <property type="term" value="P:organic acid metabolic process"/>
    <property type="evidence" value="ECO:0007669"/>
    <property type="project" value="UniProtKB-ARBA"/>
</dbReference>
<dbReference type="FunFam" id="3.40.50.970:FF:000011">
    <property type="entry name" value="Pyruvate dehydrogenase E1 component"/>
    <property type="match status" value="1"/>
</dbReference>
<organism evidence="11 12">
    <name type="scientific">Marine Group III euryarchaeote CG-Bathy1</name>
    <dbReference type="NCBI Taxonomy" id="1889001"/>
    <lineage>
        <taxon>Archaea</taxon>
        <taxon>Methanobacteriati</taxon>
        <taxon>Thermoplasmatota</taxon>
        <taxon>Thermoplasmata</taxon>
        <taxon>Candidatus Thermoprofundales</taxon>
    </lineage>
</organism>
<dbReference type="Pfam" id="PF17831">
    <property type="entry name" value="PDH_E1_M"/>
    <property type="match status" value="1"/>
</dbReference>
<dbReference type="GO" id="GO:0044272">
    <property type="term" value="P:sulfur compound biosynthetic process"/>
    <property type="evidence" value="ECO:0007669"/>
    <property type="project" value="UniProtKB-ARBA"/>
</dbReference>
<dbReference type="InterPro" id="IPR055152">
    <property type="entry name" value="Transketolase-like_C_2"/>
</dbReference>
<dbReference type="InterPro" id="IPR009014">
    <property type="entry name" value="Transketo_C/PFOR_II"/>
</dbReference>
<dbReference type="InterPro" id="IPR005474">
    <property type="entry name" value="Transketolase_N"/>
</dbReference>
<evidence type="ECO:0000256" key="6">
    <source>
        <dbReference type="ARBA" id="ARBA00023317"/>
    </source>
</evidence>
<evidence type="ECO:0000256" key="7">
    <source>
        <dbReference type="ARBA" id="ARBA00051231"/>
    </source>
</evidence>
<dbReference type="InterPro" id="IPR004660">
    <property type="entry name" value="PDH_E1"/>
</dbReference>
<evidence type="ECO:0000313" key="12">
    <source>
        <dbReference type="Proteomes" id="UP000183815"/>
    </source>
</evidence>
<evidence type="ECO:0000256" key="2">
    <source>
        <dbReference type="ARBA" id="ARBA00012281"/>
    </source>
</evidence>
<comment type="catalytic activity">
    <reaction evidence="7">
        <text>N(6)-[(R)-lipoyl]-L-lysyl-[protein] + pyruvate + H(+) = N(6)-[(R)-S(8)-acetyldihydrolipoyl]-L-lysyl-[protein] + CO2</text>
        <dbReference type="Rhea" id="RHEA:19189"/>
        <dbReference type="Rhea" id="RHEA-COMP:10474"/>
        <dbReference type="Rhea" id="RHEA-COMP:10478"/>
        <dbReference type="ChEBI" id="CHEBI:15361"/>
        <dbReference type="ChEBI" id="CHEBI:15378"/>
        <dbReference type="ChEBI" id="CHEBI:16526"/>
        <dbReference type="ChEBI" id="CHEBI:83099"/>
        <dbReference type="ChEBI" id="CHEBI:83111"/>
        <dbReference type="EC" id="1.2.4.1"/>
    </reaction>
</comment>
<dbReference type="PIRSF" id="PIRSF000156">
    <property type="entry name" value="Pyruvate_dh_E1"/>
    <property type="match status" value="1"/>
</dbReference>
<dbReference type="AlphaFoldDB" id="A0A1J5T2U5"/>
<name>A0A1J5T2U5_9ARCH</name>
<feature type="domain" description="Transketolase-like C-terminal" evidence="10">
    <location>
        <begin position="713"/>
        <end position="846"/>
    </location>
</feature>
<dbReference type="EC" id="1.2.4.1" evidence="2"/>
<evidence type="ECO:0000313" key="11">
    <source>
        <dbReference type="EMBL" id="OIR15186.1"/>
    </source>
</evidence>
<evidence type="ECO:0000256" key="4">
    <source>
        <dbReference type="ARBA" id="ARBA00023002"/>
    </source>
</evidence>
<evidence type="ECO:0000256" key="3">
    <source>
        <dbReference type="ARBA" id="ARBA00017172"/>
    </source>
</evidence>
<evidence type="ECO:0000259" key="8">
    <source>
        <dbReference type="Pfam" id="PF00456"/>
    </source>
</evidence>
<dbReference type="PANTHER" id="PTHR43825">
    <property type="entry name" value="PYRUVATE DEHYDROGENASE E1 COMPONENT"/>
    <property type="match status" value="1"/>
</dbReference>
<dbReference type="Pfam" id="PF22613">
    <property type="entry name" value="Transketolase_C_1"/>
    <property type="match status" value="1"/>
</dbReference>
<dbReference type="CDD" id="cd02017">
    <property type="entry name" value="TPP_E1_EcPDC_like"/>
    <property type="match status" value="1"/>
</dbReference>
<keyword evidence="6 11" id="KW-0670">Pyruvate</keyword>
<accession>A0A1J5T2U5</accession>
<evidence type="ECO:0000259" key="9">
    <source>
        <dbReference type="Pfam" id="PF17831"/>
    </source>
</evidence>
<comment type="caution">
    <text evidence="11">The sequence shown here is derived from an EMBL/GenBank/DDBJ whole genome shotgun (WGS) entry which is preliminary data.</text>
</comment>
<feature type="domain" description="Transketolase N-terminal" evidence="8">
    <location>
        <begin position="89"/>
        <end position="300"/>
    </location>
</feature>
<sequence length="887" mass="100456">MIFDKFKIQVPDLDPQETSEWIESIDSVIEHFGPDRAKYILTELIRRARNSGVDILPPSVTPYLNTISPDQEPEYPGDEKIEKNIRRLIRWNAAMLVSRANKQFDGIGGHISTYASAASLFEVGLNHFFKGKNNGSGDQIFFQGHASPGIYARAFLEGRLSEENLDNFRREINGNGLSSYPHPRLMEDFWEFPTVSMGLGPINAIHLARFNKYMTSRGIADKSDSHVWAFLGDGECDEPETFASLRLAAREKLDNLTFVINCNLQRLDGPVRGNGKIIQEFEAVFRGAGWNVIKVIWGSKWDQLLQSDKTGTLLRKMERTLDGDYQRITIESGDAIRQKFFGPEDELSKLVEHLSDDDLLRMRRGGHDLKKINAAYSLATETKGAPTVILAKTVKGWALGKGFEARNSTHQKKKLDISDLKHLRDELHLEIPDSELKNMPYYMPSDNSEELDYITSRRKELGGFLPKRVTDYSQILLPKSKLYEEFYEGSTTQVSTTMAFVRLLRNLMKDKNIGDRIVPIIPDEARTFGMDALFTEFKIYNSEGQQYTPVDQELLLSYKEAVDGQILEEGISEAGAMSSFTAAGMSYSVHREPLIPFYTFYSMFGFQRVGDLIWCAADARARGFLLGATAGRTTLNGEGLQHQDGHSLLLASTVPSCLAYDPAFAYETAVIVEEGLRQMYELNNDRIYYITLYNENYEMPPMPKDSKKGILKGLYLFKPVSSKTQAKARLFGSGSIMRQVIQAAEILEKDFKIPIEIWSVPSYVGLRREALECEDWNRLNPKEDPRIPYVVNTLGDSEMPTIAASDFMKAVPEMIARWVDNYTILGTDGFGMSDTRENLRRHFQIDAENIVIATLSSLSRKGEVDPELVEKTIVKYKLDRSRQIHSS</sequence>
<evidence type="ECO:0000259" key="10">
    <source>
        <dbReference type="Pfam" id="PF22613"/>
    </source>
</evidence>
<dbReference type="InterPro" id="IPR041621">
    <property type="entry name" value="PDH_E1_M"/>
</dbReference>
<comment type="cofactor">
    <cofactor evidence="1">
        <name>thiamine diphosphate</name>
        <dbReference type="ChEBI" id="CHEBI:58937"/>
    </cofactor>
</comment>
<dbReference type="InterPro" id="IPR029061">
    <property type="entry name" value="THDP-binding"/>
</dbReference>
<dbReference type="InterPro" id="IPR051157">
    <property type="entry name" value="PDH/Transketolase"/>
</dbReference>
<reference evidence="11 12" key="1">
    <citation type="submission" date="2016-08" db="EMBL/GenBank/DDBJ databases">
        <title>New Insights into Marine Group III Euryarchaeota, from dark to light.</title>
        <authorList>
            <person name="Haro-Moreno J.M."/>
            <person name="Rodriguez-Valera F."/>
            <person name="Lopez-Garcia P."/>
            <person name="Moreira D."/>
            <person name="Martin-Cuadrado A.B."/>
        </authorList>
    </citation>
    <scope>NUCLEOTIDE SEQUENCE [LARGE SCALE GENOMIC DNA]</scope>
    <source>
        <strain evidence="11">CG-Bathy1</strain>
    </source>
</reference>
<dbReference type="GO" id="GO:0004739">
    <property type="term" value="F:pyruvate dehydrogenase (acetyl-transferring) activity"/>
    <property type="evidence" value="ECO:0007669"/>
    <property type="project" value="UniProtKB-EC"/>
</dbReference>
<dbReference type="Pfam" id="PF00456">
    <property type="entry name" value="Transketolase_N"/>
    <property type="match status" value="1"/>
</dbReference>
<dbReference type="Gene3D" id="3.40.50.970">
    <property type="match status" value="2"/>
</dbReference>
<dbReference type="NCBIfam" id="TIGR00759">
    <property type="entry name" value="aceE"/>
    <property type="match status" value="1"/>
</dbReference>
<dbReference type="SUPFAM" id="SSF52518">
    <property type="entry name" value="Thiamin diphosphate-binding fold (THDP-binding)"/>
    <property type="match status" value="2"/>
</dbReference>
<dbReference type="EMBL" id="MIYU01000017">
    <property type="protein sequence ID" value="OIR15186.1"/>
    <property type="molecule type" value="Genomic_DNA"/>
</dbReference>
<dbReference type="InterPro" id="IPR035807">
    <property type="entry name" value="PDC_E1_N"/>
</dbReference>
<keyword evidence="5" id="KW-0786">Thiamine pyrophosphate</keyword>
<dbReference type="SUPFAM" id="SSF52922">
    <property type="entry name" value="TK C-terminal domain-like"/>
    <property type="match status" value="1"/>
</dbReference>
<dbReference type="Gene3D" id="3.40.50.920">
    <property type="match status" value="1"/>
</dbReference>
<evidence type="ECO:0000256" key="5">
    <source>
        <dbReference type="ARBA" id="ARBA00023052"/>
    </source>
</evidence>
<proteinExistence type="predicted"/>